<gene>
    <name evidence="1" type="ORF">PHISCL_02387</name>
</gene>
<protein>
    <submittedName>
        <fullName evidence="1">Uncharacterized protein</fullName>
    </submittedName>
</protein>
<organism evidence="1 2">
    <name type="scientific">Aspergillus sclerotialis</name>
    <dbReference type="NCBI Taxonomy" id="2070753"/>
    <lineage>
        <taxon>Eukaryota</taxon>
        <taxon>Fungi</taxon>
        <taxon>Dikarya</taxon>
        <taxon>Ascomycota</taxon>
        <taxon>Pezizomycotina</taxon>
        <taxon>Eurotiomycetes</taxon>
        <taxon>Eurotiomycetidae</taxon>
        <taxon>Eurotiales</taxon>
        <taxon>Aspergillaceae</taxon>
        <taxon>Aspergillus</taxon>
        <taxon>Aspergillus subgen. Polypaecilum</taxon>
    </lineage>
</organism>
<dbReference type="EMBL" id="MVGC01000052">
    <property type="protein sequence ID" value="RJE25298.1"/>
    <property type="molecule type" value="Genomic_DNA"/>
</dbReference>
<evidence type="ECO:0000313" key="2">
    <source>
        <dbReference type="Proteomes" id="UP000266188"/>
    </source>
</evidence>
<name>A0A3A2ZQ63_9EURO</name>
<proteinExistence type="predicted"/>
<dbReference type="AlphaFoldDB" id="A0A3A2ZQ63"/>
<keyword evidence="2" id="KW-1185">Reference proteome</keyword>
<reference evidence="2" key="1">
    <citation type="submission" date="2017-02" db="EMBL/GenBank/DDBJ databases">
        <authorList>
            <person name="Tafer H."/>
            <person name="Lopandic K."/>
        </authorList>
    </citation>
    <scope>NUCLEOTIDE SEQUENCE [LARGE SCALE GENOMIC DNA]</scope>
    <source>
        <strain evidence="2">CBS 366.77</strain>
    </source>
</reference>
<accession>A0A3A2ZQ63</accession>
<dbReference type="Proteomes" id="UP000266188">
    <property type="component" value="Unassembled WGS sequence"/>
</dbReference>
<evidence type="ECO:0000313" key="1">
    <source>
        <dbReference type="EMBL" id="RJE25298.1"/>
    </source>
</evidence>
<comment type="caution">
    <text evidence="1">The sequence shown here is derived from an EMBL/GenBank/DDBJ whole genome shotgun (WGS) entry which is preliminary data.</text>
</comment>
<sequence>MALLVEVEEAEGGGMYAGWILGYPNESWMLDELVNVASCDERPQMIPLRHRMCCYTVASNSGMNLWPVHFDGLGLLIAAVDLEVSTVVEGAIARYL</sequence>